<gene>
    <name evidence="2" type="ORF">GTP44_06230</name>
</gene>
<protein>
    <submittedName>
        <fullName evidence="2">Uncharacterized protein</fullName>
    </submittedName>
</protein>
<proteinExistence type="predicted"/>
<dbReference type="AlphaFoldDB" id="A0A6L8MI39"/>
<accession>A0A6L8MI39</accession>
<dbReference type="RefSeq" id="WP_161018742.1">
    <property type="nucleotide sequence ID" value="NZ_WWCP01000004.1"/>
</dbReference>
<feature type="chain" id="PRO_5027016666" evidence="1">
    <location>
        <begin position="24"/>
        <end position="144"/>
    </location>
</feature>
<evidence type="ECO:0000313" key="2">
    <source>
        <dbReference type="EMBL" id="MYM81552.1"/>
    </source>
</evidence>
<reference evidence="2 3" key="1">
    <citation type="submission" date="2019-12" db="EMBL/GenBank/DDBJ databases">
        <title>Novel species isolated from a subtropical stream in China.</title>
        <authorList>
            <person name="Lu H."/>
        </authorList>
    </citation>
    <scope>NUCLEOTIDE SEQUENCE [LARGE SCALE GENOMIC DNA]</scope>
    <source>
        <strain evidence="2 3">FT50W</strain>
    </source>
</reference>
<organism evidence="2 3">
    <name type="scientific">Duganella lactea</name>
    <dbReference type="NCBI Taxonomy" id="2692173"/>
    <lineage>
        <taxon>Bacteria</taxon>
        <taxon>Pseudomonadati</taxon>
        <taxon>Pseudomonadota</taxon>
        <taxon>Betaproteobacteria</taxon>
        <taxon>Burkholderiales</taxon>
        <taxon>Oxalobacteraceae</taxon>
        <taxon>Telluria group</taxon>
        <taxon>Duganella</taxon>
    </lineage>
</organism>
<name>A0A6L8MI39_9BURK</name>
<feature type="signal peptide" evidence="1">
    <location>
        <begin position="1"/>
        <end position="23"/>
    </location>
</feature>
<dbReference type="EMBL" id="WWCP01000004">
    <property type="protein sequence ID" value="MYM81552.1"/>
    <property type="molecule type" value="Genomic_DNA"/>
</dbReference>
<comment type="caution">
    <text evidence="2">The sequence shown here is derived from an EMBL/GenBank/DDBJ whole genome shotgun (WGS) entry which is preliminary data.</text>
</comment>
<evidence type="ECO:0000256" key="1">
    <source>
        <dbReference type="SAM" id="SignalP"/>
    </source>
</evidence>
<dbReference type="Proteomes" id="UP000474565">
    <property type="component" value="Unassembled WGS sequence"/>
</dbReference>
<sequence length="144" mass="15342">MKNTSCFAMLVGSGLMYLQSANAACNVQSVAISSGKVEVAHYDVLSPEIRRLTLPNGFSLGLKIEPASPEKLQQIAKGSEGRAPTEWVKISLYDLRKSPAKELTSTWGPVNSYQGYGPAGGADRVVEIGEPGIDLKLSKPKCSS</sequence>
<evidence type="ECO:0000313" key="3">
    <source>
        <dbReference type="Proteomes" id="UP000474565"/>
    </source>
</evidence>
<keyword evidence="1" id="KW-0732">Signal</keyword>